<dbReference type="PANTHER" id="PTHR43394">
    <property type="entry name" value="ATP-DEPENDENT PERMEASE MDL1, MITOCHONDRIAL"/>
    <property type="match status" value="1"/>
</dbReference>
<feature type="transmembrane region" description="Helical" evidence="9">
    <location>
        <begin position="264"/>
        <end position="283"/>
    </location>
</feature>
<dbReference type="AlphaFoldDB" id="A0A1G2KPP8"/>
<dbReference type="Pfam" id="PF00005">
    <property type="entry name" value="ABC_tran"/>
    <property type="match status" value="1"/>
</dbReference>
<feature type="transmembrane region" description="Helical" evidence="9">
    <location>
        <begin position="141"/>
        <end position="167"/>
    </location>
</feature>
<dbReference type="Gene3D" id="1.20.1560.10">
    <property type="entry name" value="ABC transporter type 1, transmembrane domain"/>
    <property type="match status" value="1"/>
</dbReference>
<dbReference type="InterPro" id="IPR003593">
    <property type="entry name" value="AAA+_ATPase"/>
</dbReference>
<evidence type="ECO:0000256" key="3">
    <source>
        <dbReference type="ARBA" id="ARBA00022475"/>
    </source>
</evidence>
<evidence type="ECO:0000259" key="10">
    <source>
        <dbReference type="PROSITE" id="PS50893"/>
    </source>
</evidence>
<dbReference type="InterPro" id="IPR011527">
    <property type="entry name" value="ABC1_TM_dom"/>
</dbReference>
<evidence type="ECO:0000256" key="2">
    <source>
        <dbReference type="ARBA" id="ARBA00022448"/>
    </source>
</evidence>
<name>A0A1G2KPP8_9BACT</name>
<evidence type="ECO:0000256" key="9">
    <source>
        <dbReference type="SAM" id="Phobius"/>
    </source>
</evidence>
<feature type="domain" description="ABC transporter" evidence="10">
    <location>
        <begin position="352"/>
        <end position="587"/>
    </location>
</feature>
<evidence type="ECO:0000256" key="6">
    <source>
        <dbReference type="ARBA" id="ARBA00022840"/>
    </source>
</evidence>
<dbReference type="InterPro" id="IPR003439">
    <property type="entry name" value="ABC_transporter-like_ATP-bd"/>
</dbReference>
<dbReference type="Pfam" id="PF00664">
    <property type="entry name" value="ABC_membrane"/>
    <property type="match status" value="1"/>
</dbReference>
<dbReference type="InterPro" id="IPR017871">
    <property type="entry name" value="ABC_transporter-like_CS"/>
</dbReference>
<dbReference type="InterPro" id="IPR036640">
    <property type="entry name" value="ABC1_TM_sf"/>
</dbReference>
<keyword evidence="4 9" id="KW-0812">Transmembrane</keyword>
<evidence type="ECO:0000256" key="1">
    <source>
        <dbReference type="ARBA" id="ARBA00004651"/>
    </source>
</evidence>
<evidence type="ECO:0000256" key="4">
    <source>
        <dbReference type="ARBA" id="ARBA00022692"/>
    </source>
</evidence>
<gene>
    <name evidence="12" type="ORF">A3C16_00850</name>
</gene>
<dbReference type="GO" id="GO:0015421">
    <property type="term" value="F:ABC-type oligopeptide transporter activity"/>
    <property type="evidence" value="ECO:0007669"/>
    <property type="project" value="TreeGrafter"/>
</dbReference>
<dbReference type="InterPro" id="IPR039421">
    <property type="entry name" value="Type_1_exporter"/>
</dbReference>
<dbReference type="EMBL" id="MHQL01000064">
    <property type="protein sequence ID" value="OHA01363.1"/>
    <property type="molecule type" value="Genomic_DNA"/>
</dbReference>
<sequence>MAVRPEGRMRRNLVIRLFALLGTKKRQLGALFAFLILALASDIVVPFVTQRLIDALVKHFTKVATMPVAFLMGAAAVILVATALARALRSVYNYRLFVLVTSLEDQIRAMIFEKYLRLHVLFHHSASSGQLIGRIERGASAIYTILFDIFGQNLLPPIFVFGGILAILAFKNIWMALALFLPLPVYVALVYRATKKIYEIEKNTMERFDEVSKESYDVASNILTVKKFYQEQAESRHQMKLLAQAREIQYGGERLWRMIENIQTFIATLGRIIIILLGGIFVLQGKSTVGEFVLYVTLHNMAYAPLSHLSHIFPRLRRNTARAEGLFEILDEPMLVLDKPNAVPLPRHERSVEFKNVSFRYACERNWVLRGVNLKIPAGKTVALVGRSGSGKTTFINLLLRSFDPEIGSVRIDGHDISACQRETLLSQIAVVPQEVDLFSRTIFENIGYGIPYAERDAIVEAAKTALAHDFILATEKGYDTVVGERGIKLSGGERQRIGIARAIVRDPSILILDEATSHLDTESERLISRATEALIRNRTTFIIAHRLSTVIHADLIVVFRGGKIEAAGTHEKLLTISKTYWRLHALQFSEKE</sequence>
<dbReference type="Proteomes" id="UP000177811">
    <property type="component" value="Unassembled WGS sequence"/>
</dbReference>
<comment type="subcellular location">
    <subcellularLocation>
        <location evidence="1">Cell membrane</location>
        <topology evidence="1">Multi-pass membrane protein</topology>
    </subcellularLocation>
</comment>
<evidence type="ECO:0000259" key="11">
    <source>
        <dbReference type="PROSITE" id="PS50929"/>
    </source>
</evidence>
<dbReference type="CDD" id="cd07346">
    <property type="entry name" value="ABC_6TM_exporters"/>
    <property type="match status" value="1"/>
</dbReference>
<proteinExistence type="predicted"/>
<dbReference type="SMART" id="SM00382">
    <property type="entry name" value="AAA"/>
    <property type="match status" value="1"/>
</dbReference>
<feature type="transmembrane region" description="Helical" evidence="9">
    <location>
        <begin position="64"/>
        <end position="85"/>
    </location>
</feature>
<dbReference type="GO" id="GO:0016887">
    <property type="term" value="F:ATP hydrolysis activity"/>
    <property type="evidence" value="ECO:0007669"/>
    <property type="project" value="InterPro"/>
</dbReference>
<dbReference type="PROSITE" id="PS00211">
    <property type="entry name" value="ABC_TRANSPORTER_1"/>
    <property type="match status" value="1"/>
</dbReference>
<dbReference type="Gene3D" id="3.40.50.300">
    <property type="entry name" value="P-loop containing nucleotide triphosphate hydrolases"/>
    <property type="match status" value="1"/>
</dbReference>
<keyword evidence="7 9" id="KW-1133">Transmembrane helix</keyword>
<dbReference type="GO" id="GO:0005524">
    <property type="term" value="F:ATP binding"/>
    <property type="evidence" value="ECO:0007669"/>
    <property type="project" value="UniProtKB-KW"/>
</dbReference>
<dbReference type="FunFam" id="3.40.50.300:FF:000221">
    <property type="entry name" value="Multidrug ABC transporter ATP-binding protein"/>
    <property type="match status" value="1"/>
</dbReference>
<evidence type="ECO:0000256" key="8">
    <source>
        <dbReference type="ARBA" id="ARBA00023136"/>
    </source>
</evidence>
<feature type="transmembrane region" description="Helical" evidence="9">
    <location>
        <begin position="173"/>
        <end position="191"/>
    </location>
</feature>
<evidence type="ECO:0000256" key="5">
    <source>
        <dbReference type="ARBA" id="ARBA00022741"/>
    </source>
</evidence>
<keyword evidence="5" id="KW-0547">Nucleotide-binding</keyword>
<dbReference type="PANTHER" id="PTHR43394:SF1">
    <property type="entry name" value="ATP-BINDING CASSETTE SUB-FAMILY B MEMBER 10, MITOCHONDRIAL"/>
    <property type="match status" value="1"/>
</dbReference>
<evidence type="ECO:0000256" key="7">
    <source>
        <dbReference type="ARBA" id="ARBA00022989"/>
    </source>
</evidence>
<evidence type="ECO:0000313" key="12">
    <source>
        <dbReference type="EMBL" id="OHA01363.1"/>
    </source>
</evidence>
<evidence type="ECO:0008006" key="14">
    <source>
        <dbReference type="Google" id="ProtNLM"/>
    </source>
</evidence>
<accession>A0A1G2KPP8</accession>
<protein>
    <recommendedName>
        <fullName evidence="14">ABC transporter ATP-binding protein</fullName>
    </recommendedName>
</protein>
<dbReference type="GO" id="GO:0005886">
    <property type="term" value="C:plasma membrane"/>
    <property type="evidence" value="ECO:0007669"/>
    <property type="project" value="UniProtKB-SubCell"/>
</dbReference>
<keyword evidence="8 9" id="KW-0472">Membrane</keyword>
<keyword evidence="6" id="KW-0067">ATP-binding</keyword>
<dbReference type="PROSITE" id="PS50929">
    <property type="entry name" value="ABC_TM1F"/>
    <property type="match status" value="1"/>
</dbReference>
<dbReference type="SUPFAM" id="SSF52540">
    <property type="entry name" value="P-loop containing nucleoside triphosphate hydrolases"/>
    <property type="match status" value="1"/>
</dbReference>
<dbReference type="InterPro" id="IPR027417">
    <property type="entry name" value="P-loop_NTPase"/>
</dbReference>
<evidence type="ECO:0000313" key="13">
    <source>
        <dbReference type="Proteomes" id="UP000177811"/>
    </source>
</evidence>
<keyword evidence="2" id="KW-0813">Transport</keyword>
<organism evidence="12 13">
    <name type="scientific">Candidatus Sungbacteria bacterium RIFCSPHIGHO2_02_FULL_51_29</name>
    <dbReference type="NCBI Taxonomy" id="1802273"/>
    <lineage>
        <taxon>Bacteria</taxon>
        <taxon>Candidatus Sungiibacteriota</taxon>
    </lineage>
</organism>
<dbReference type="PROSITE" id="PS50893">
    <property type="entry name" value="ABC_TRANSPORTER_2"/>
    <property type="match status" value="1"/>
</dbReference>
<feature type="domain" description="ABC transmembrane type-1" evidence="11">
    <location>
        <begin position="30"/>
        <end position="318"/>
    </location>
</feature>
<keyword evidence="3" id="KW-1003">Cell membrane</keyword>
<comment type="caution">
    <text evidence="12">The sequence shown here is derived from an EMBL/GenBank/DDBJ whole genome shotgun (WGS) entry which is preliminary data.</text>
</comment>
<reference evidence="12 13" key="1">
    <citation type="journal article" date="2016" name="Nat. Commun.">
        <title>Thousands of microbial genomes shed light on interconnected biogeochemical processes in an aquifer system.</title>
        <authorList>
            <person name="Anantharaman K."/>
            <person name="Brown C.T."/>
            <person name="Hug L.A."/>
            <person name="Sharon I."/>
            <person name="Castelle C.J."/>
            <person name="Probst A.J."/>
            <person name="Thomas B.C."/>
            <person name="Singh A."/>
            <person name="Wilkins M.J."/>
            <person name="Karaoz U."/>
            <person name="Brodie E.L."/>
            <person name="Williams K.H."/>
            <person name="Hubbard S.S."/>
            <person name="Banfield J.F."/>
        </authorList>
    </citation>
    <scope>NUCLEOTIDE SEQUENCE [LARGE SCALE GENOMIC DNA]</scope>
</reference>
<dbReference type="SUPFAM" id="SSF90123">
    <property type="entry name" value="ABC transporter transmembrane region"/>
    <property type="match status" value="1"/>
</dbReference>